<dbReference type="EMBL" id="KV453848">
    <property type="protein sequence ID" value="ODV87172.1"/>
    <property type="molecule type" value="Genomic_DNA"/>
</dbReference>
<evidence type="ECO:0000313" key="5">
    <source>
        <dbReference type="EMBL" id="ODV87172.1"/>
    </source>
</evidence>
<reference evidence="6" key="1">
    <citation type="submission" date="2016-04" db="EMBL/GenBank/DDBJ databases">
        <title>Comparative genomics of biotechnologically important yeasts.</title>
        <authorList>
            <consortium name="DOE Joint Genome Institute"/>
            <person name="Riley R."/>
            <person name="Haridas S."/>
            <person name="Wolfe K.H."/>
            <person name="Lopes M.R."/>
            <person name="Hittinger C.T."/>
            <person name="Goker M."/>
            <person name="Salamov A."/>
            <person name="Wisecaver J."/>
            <person name="Long T.M."/>
            <person name="Aerts A.L."/>
            <person name="Barry K."/>
            <person name="Choi C."/>
            <person name="Clum A."/>
            <person name="Coughlan A.Y."/>
            <person name="Deshpande S."/>
            <person name="Douglass A.P."/>
            <person name="Hanson S.J."/>
            <person name="Klenk H.-P."/>
            <person name="Labutti K."/>
            <person name="Lapidus A."/>
            <person name="Lindquist E."/>
            <person name="Lipzen A."/>
            <person name="Meier-Kolthoff J.P."/>
            <person name="Ohm R.A."/>
            <person name="Otillar R.P."/>
            <person name="Pangilinan J."/>
            <person name="Peng Y."/>
            <person name="Rokas A."/>
            <person name="Rosa C.A."/>
            <person name="Scheuner C."/>
            <person name="Sibirny A.A."/>
            <person name="Slot J.C."/>
            <person name="Stielow J.B."/>
            <person name="Sun H."/>
            <person name="Kurtzman C.P."/>
            <person name="Blackwell M."/>
            <person name="Grigoriev I.V."/>
            <person name="Jeffries T.W."/>
        </authorList>
    </citation>
    <scope>NUCLEOTIDE SEQUENCE [LARGE SCALE GENOMIC DNA]</scope>
    <source>
        <strain evidence="6">NRRL YB-2248</strain>
    </source>
</reference>
<keyword evidence="3" id="KW-1133">Transmembrane helix</keyword>
<sequence>MNVIERVLMDTFDETLVPSSSNDTIHYLKPSTFGYFKTYDGIKVNGDRVIAEIFKELEDLKLNKDTVINKISIVGYSLGGLISRYIIGELYEIGFFDSIEPINFTTFATPHLGVKFFKSRLLDRTLNFLGSHLLGYSGRDLFIYKSTILCDLANKDMKYYKGLEKFKLKIIVANIKYDRTVAFATSYITNYNPFEEWDSLNLKFIEDLPGVTIKGKKTAANILDMEKTTRDSTIKTKFNVKEHSNKRGFILSLIMVLFPFVFPIFLTATLFGSIKSTLRKAVIPNFDIQSSWNEIQKILKGEEDYSDEIYSSKSNELFNPIAAATQDIIEDTLNESEFHDNLESSPTPQLEKSENEELLDESWRIKFNLDHAQAMIPKLLSRTKRLKTLSELEITKDLVELPYDEKRTEMCNNLNDLDWIKLPVFLKSLNAHEAIVSRRGLSRTTAGTPVIFLWASMLKKELEKVN</sequence>
<organism evidence="5 6">
    <name type="scientific">[Candida] arabinofermentans NRRL YB-2248</name>
    <dbReference type="NCBI Taxonomy" id="983967"/>
    <lineage>
        <taxon>Eukaryota</taxon>
        <taxon>Fungi</taxon>
        <taxon>Dikarya</taxon>
        <taxon>Ascomycota</taxon>
        <taxon>Saccharomycotina</taxon>
        <taxon>Pichiomycetes</taxon>
        <taxon>Pichiales</taxon>
        <taxon>Pichiaceae</taxon>
        <taxon>Ogataea</taxon>
        <taxon>Ogataea/Candida clade</taxon>
    </lineage>
</organism>
<dbReference type="OrthoDB" id="273452at2759"/>
<dbReference type="GO" id="GO:0016042">
    <property type="term" value="P:lipid catabolic process"/>
    <property type="evidence" value="ECO:0007669"/>
    <property type="project" value="UniProtKB-KW"/>
</dbReference>
<dbReference type="PANTHER" id="PTHR12482:SF24">
    <property type="entry name" value="LIPID DROPLET PHOSPHOLIPASE 1"/>
    <property type="match status" value="1"/>
</dbReference>
<keyword evidence="3" id="KW-0812">Transmembrane</keyword>
<evidence type="ECO:0000256" key="3">
    <source>
        <dbReference type="SAM" id="Phobius"/>
    </source>
</evidence>
<comment type="similarity">
    <text evidence="1">Belongs to the putative lipase ROG1 family.</text>
</comment>
<dbReference type="GO" id="GO:0047372">
    <property type="term" value="F:monoacylglycerol lipase activity"/>
    <property type="evidence" value="ECO:0007669"/>
    <property type="project" value="TreeGrafter"/>
</dbReference>
<keyword evidence="2" id="KW-0442">Lipid degradation</keyword>
<evidence type="ECO:0000313" key="6">
    <source>
        <dbReference type="Proteomes" id="UP000094801"/>
    </source>
</evidence>
<keyword evidence="3" id="KW-0472">Membrane</keyword>
<dbReference type="InterPro" id="IPR044294">
    <property type="entry name" value="Lipase-like"/>
</dbReference>
<protein>
    <recommendedName>
        <fullName evidence="4">DUF676 domain-containing protein</fullName>
    </recommendedName>
</protein>
<keyword evidence="6" id="KW-1185">Reference proteome</keyword>
<accession>A0A1E4T620</accession>
<dbReference type="InterPro" id="IPR029058">
    <property type="entry name" value="AB_hydrolase_fold"/>
</dbReference>
<feature type="transmembrane region" description="Helical" evidence="3">
    <location>
        <begin position="249"/>
        <end position="271"/>
    </location>
</feature>
<dbReference type="GO" id="GO:0005811">
    <property type="term" value="C:lipid droplet"/>
    <property type="evidence" value="ECO:0007669"/>
    <property type="project" value="TreeGrafter"/>
</dbReference>
<evidence type="ECO:0000259" key="4">
    <source>
        <dbReference type="Pfam" id="PF05057"/>
    </source>
</evidence>
<name>A0A1E4T620_9ASCO</name>
<dbReference type="SUPFAM" id="SSF53474">
    <property type="entry name" value="alpha/beta-Hydrolases"/>
    <property type="match status" value="1"/>
</dbReference>
<proteinExistence type="inferred from homology"/>
<dbReference type="Gene3D" id="3.40.50.1820">
    <property type="entry name" value="alpha/beta hydrolase"/>
    <property type="match status" value="1"/>
</dbReference>
<dbReference type="Pfam" id="PF05057">
    <property type="entry name" value="DUF676"/>
    <property type="match status" value="1"/>
</dbReference>
<evidence type="ECO:0000256" key="2">
    <source>
        <dbReference type="ARBA" id="ARBA00022963"/>
    </source>
</evidence>
<dbReference type="AlphaFoldDB" id="A0A1E4T620"/>
<gene>
    <name evidence="5" type="ORF">CANARDRAFT_217007</name>
</gene>
<evidence type="ECO:0000256" key="1">
    <source>
        <dbReference type="ARBA" id="ARBA00007920"/>
    </source>
</evidence>
<dbReference type="PANTHER" id="PTHR12482">
    <property type="entry name" value="LIPASE ROG1-RELATED-RELATED"/>
    <property type="match status" value="1"/>
</dbReference>
<dbReference type="GO" id="GO:0004622">
    <property type="term" value="F:phosphatidylcholine lysophospholipase activity"/>
    <property type="evidence" value="ECO:0007669"/>
    <property type="project" value="TreeGrafter"/>
</dbReference>
<dbReference type="InterPro" id="IPR007751">
    <property type="entry name" value="DUF676_lipase-like"/>
</dbReference>
<feature type="domain" description="DUF676" evidence="4">
    <location>
        <begin position="21"/>
        <end position="185"/>
    </location>
</feature>
<dbReference type="Proteomes" id="UP000094801">
    <property type="component" value="Unassembled WGS sequence"/>
</dbReference>
<keyword evidence="2" id="KW-0443">Lipid metabolism</keyword>